<dbReference type="RefSeq" id="WP_182804788.1">
    <property type="nucleotide sequence ID" value="NZ_CP060007.1"/>
</dbReference>
<sequence>MAETRFFFASKQCRDSVSWQLQQQVERTVQLPLNNDTYDNWMGAFWAMELMLYKPAVYTSSIPKQIEQLPTLGPGFQRSFFEMLYTLYPGEFNEDVKRIWQKLRSDKVKAMALEYLALSNVLIDVKADDAFTKSAYFSPYTYVRSKSSLTLPAKNLFLDTSFLKGQTVLCSFQSTDRNKPGYLMIHTADGKWLTDDKGNELRFPQLARAINNLPFYLTNGNTPQGLYRINGFDTSDNNWIGPTTNLQMCLPFEKAKIPFFEKDTAYQTVYENLLGVSLNQYKSLWESFTAGKLGRTEIIAHGTTIDPVYYRQQTYFPNTPSMGCLCSPEQWNENGERIYSSQAEWINLVMQLKQLPQYLIVAEVNDL</sequence>
<organism evidence="1 2">
    <name type="scientific">Lacibacter sediminis</name>
    <dbReference type="NCBI Taxonomy" id="2760713"/>
    <lineage>
        <taxon>Bacteria</taxon>
        <taxon>Pseudomonadati</taxon>
        <taxon>Bacteroidota</taxon>
        <taxon>Chitinophagia</taxon>
        <taxon>Chitinophagales</taxon>
        <taxon>Chitinophagaceae</taxon>
        <taxon>Lacibacter</taxon>
    </lineage>
</organism>
<evidence type="ECO:0000313" key="1">
    <source>
        <dbReference type="EMBL" id="QNA45595.1"/>
    </source>
</evidence>
<reference evidence="2" key="1">
    <citation type="submission" date="2020-08" db="EMBL/GenBank/DDBJ databases">
        <title>Lacibacter sp. S13-6-6 genome sequencing.</title>
        <authorList>
            <person name="Jin L."/>
        </authorList>
    </citation>
    <scope>NUCLEOTIDE SEQUENCE [LARGE SCALE GENOMIC DNA]</scope>
    <source>
        <strain evidence="2">S13-6-6</strain>
    </source>
</reference>
<proteinExistence type="predicted"/>
<dbReference type="AlphaFoldDB" id="A0A7G5XJE2"/>
<dbReference type="Proteomes" id="UP000515344">
    <property type="component" value="Chromosome"/>
</dbReference>
<name>A0A7G5XJE2_9BACT</name>
<keyword evidence="2" id="KW-1185">Reference proteome</keyword>
<dbReference type="KEGG" id="lacs:H4075_05180"/>
<gene>
    <name evidence="1" type="ORF">H4075_05180</name>
</gene>
<protein>
    <submittedName>
        <fullName evidence="1">Uncharacterized protein</fullName>
    </submittedName>
</protein>
<evidence type="ECO:0000313" key="2">
    <source>
        <dbReference type="Proteomes" id="UP000515344"/>
    </source>
</evidence>
<accession>A0A7G5XJE2</accession>
<dbReference type="EMBL" id="CP060007">
    <property type="protein sequence ID" value="QNA45595.1"/>
    <property type="molecule type" value="Genomic_DNA"/>
</dbReference>